<evidence type="ECO:0000256" key="1">
    <source>
        <dbReference type="ARBA" id="ARBA00022676"/>
    </source>
</evidence>
<proteinExistence type="predicted"/>
<dbReference type="GO" id="GO:0009244">
    <property type="term" value="P:lipopolysaccharide core region biosynthetic process"/>
    <property type="evidence" value="ECO:0007669"/>
    <property type="project" value="TreeGrafter"/>
</dbReference>
<protein>
    <submittedName>
        <fullName evidence="3">Glycosyl transferase, family 9</fullName>
    </submittedName>
</protein>
<dbReference type="Proteomes" id="UP000006695">
    <property type="component" value="Chromosome"/>
</dbReference>
<evidence type="ECO:0000313" key="3">
    <source>
        <dbReference type="EMBL" id="ABQ24722.1"/>
    </source>
</evidence>
<organism evidence="3 4">
    <name type="scientific">Geotalea uraniireducens (strain Rf4)</name>
    <name type="common">Geobacter uraniireducens</name>
    <dbReference type="NCBI Taxonomy" id="351605"/>
    <lineage>
        <taxon>Bacteria</taxon>
        <taxon>Pseudomonadati</taxon>
        <taxon>Thermodesulfobacteriota</taxon>
        <taxon>Desulfuromonadia</taxon>
        <taxon>Geobacterales</taxon>
        <taxon>Geobacteraceae</taxon>
        <taxon>Geotalea</taxon>
    </lineage>
</organism>
<dbReference type="EMBL" id="CP000698">
    <property type="protein sequence ID" value="ABQ24722.1"/>
    <property type="molecule type" value="Genomic_DNA"/>
</dbReference>
<accession>A5GCH4</accession>
<dbReference type="InterPro" id="IPR002201">
    <property type="entry name" value="Glyco_trans_9"/>
</dbReference>
<name>A5GCH4_GEOUR</name>
<dbReference type="CAZy" id="GT9">
    <property type="family name" value="Glycosyltransferase Family 9"/>
</dbReference>
<dbReference type="OrthoDB" id="9760688at2"/>
<reference evidence="3 4" key="1">
    <citation type="submission" date="2007-05" db="EMBL/GenBank/DDBJ databases">
        <title>Complete sequence of Geobacter uraniireducens Rf4.</title>
        <authorList>
            <consortium name="US DOE Joint Genome Institute"/>
            <person name="Copeland A."/>
            <person name="Lucas S."/>
            <person name="Lapidus A."/>
            <person name="Barry K."/>
            <person name="Detter J.C."/>
            <person name="Glavina del Rio T."/>
            <person name="Hammon N."/>
            <person name="Israni S."/>
            <person name="Dalin E."/>
            <person name="Tice H."/>
            <person name="Pitluck S."/>
            <person name="Chertkov O."/>
            <person name="Brettin T."/>
            <person name="Bruce D."/>
            <person name="Han C."/>
            <person name="Schmutz J."/>
            <person name="Larimer F."/>
            <person name="Land M."/>
            <person name="Hauser L."/>
            <person name="Kyrpides N."/>
            <person name="Mikhailova N."/>
            <person name="Shelobolina E."/>
            <person name="Aklujkar M."/>
            <person name="Lovley D."/>
            <person name="Richardson P."/>
        </authorList>
    </citation>
    <scope>NUCLEOTIDE SEQUENCE [LARGE SCALE GENOMIC DNA]</scope>
    <source>
        <strain evidence="3 4">Rf4</strain>
    </source>
</reference>
<dbReference type="PANTHER" id="PTHR30160">
    <property type="entry name" value="TETRAACYLDISACCHARIDE 4'-KINASE-RELATED"/>
    <property type="match status" value="1"/>
</dbReference>
<gene>
    <name evidence="3" type="ordered locus">Gura_0507</name>
</gene>
<dbReference type="Gene3D" id="3.40.50.2000">
    <property type="entry name" value="Glycogen Phosphorylase B"/>
    <property type="match status" value="2"/>
</dbReference>
<keyword evidence="2 3" id="KW-0808">Transferase</keyword>
<keyword evidence="1" id="KW-0328">Glycosyltransferase</keyword>
<dbReference type="KEGG" id="gur:Gura_0507"/>
<dbReference type="STRING" id="351605.Gura_0507"/>
<dbReference type="AlphaFoldDB" id="A5GCH4"/>
<dbReference type="GO" id="GO:0008713">
    <property type="term" value="F:ADP-heptose-lipopolysaccharide heptosyltransferase activity"/>
    <property type="evidence" value="ECO:0007669"/>
    <property type="project" value="TreeGrafter"/>
</dbReference>
<sequence length="406" mass="45394">MNWKLIRIIDACIGIPLIWCFRNLALFRHREPFSLNNSTARRILLIKFWGIGNLFMLLPTIQAIRSTWPGATIDFLTLENNREALAMTGAVDDIVTLDTRSPDLFLRTWRLAATLLRHNRYDLIVDFEQFARFSALLTHQISAGQTIGFETRGQHRHHLYTRTIAYDNDIHITRSFYALAMGAGVATLFSPEVQLGPLKMLRDTGRRFLVELGISPEEPVVIMHIGTSDNFRERRWPPERYAALADLLTGQCGIRVILTGLPEEAFLTRETWQRLKKPERVIDLGGQMSFTDYFALITVSDLVISADTAAVHLASAVNTPVVGLYGPNSPHLYGPWGRNGLALFAGYDCSPCITNFNAKINTCRHPDGRGACMLALTVEDTFAAIEGAYCAPQAPFRLTKLGGSDA</sequence>
<evidence type="ECO:0000313" key="4">
    <source>
        <dbReference type="Proteomes" id="UP000006695"/>
    </source>
</evidence>
<dbReference type="Pfam" id="PF01075">
    <property type="entry name" value="Glyco_transf_9"/>
    <property type="match status" value="1"/>
</dbReference>
<dbReference type="SUPFAM" id="SSF53756">
    <property type="entry name" value="UDP-Glycosyltransferase/glycogen phosphorylase"/>
    <property type="match status" value="1"/>
</dbReference>
<dbReference type="GO" id="GO:0005829">
    <property type="term" value="C:cytosol"/>
    <property type="evidence" value="ECO:0007669"/>
    <property type="project" value="TreeGrafter"/>
</dbReference>
<keyword evidence="4" id="KW-1185">Reference proteome</keyword>
<dbReference type="HOGENOM" id="CLU_038371_0_0_7"/>
<dbReference type="RefSeq" id="WP_011937447.1">
    <property type="nucleotide sequence ID" value="NC_009483.1"/>
</dbReference>
<dbReference type="InterPro" id="IPR051199">
    <property type="entry name" value="LPS_LOS_Heptosyltrfase"/>
</dbReference>
<evidence type="ECO:0000256" key="2">
    <source>
        <dbReference type="ARBA" id="ARBA00022679"/>
    </source>
</evidence>
<dbReference type="CDD" id="cd03789">
    <property type="entry name" value="GT9_LPS_heptosyltransferase"/>
    <property type="match status" value="1"/>
</dbReference>